<keyword evidence="5" id="KW-1185">Reference proteome</keyword>
<organism evidence="4 5">
    <name type="scientific">Leucocoprinus leucothites</name>
    <dbReference type="NCBI Taxonomy" id="201217"/>
    <lineage>
        <taxon>Eukaryota</taxon>
        <taxon>Fungi</taxon>
        <taxon>Dikarya</taxon>
        <taxon>Basidiomycota</taxon>
        <taxon>Agaricomycotina</taxon>
        <taxon>Agaricomycetes</taxon>
        <taxon>Agaricomycetidae</taxon>
        <taxon>Agaricales</taxon>
        <taxon>Agaricineae</taxon>
        <taxon>Agaricaceae</taxon>
        <taxon>Leucocoprinus</taxon>
    </lineage>
</organism>
<feature type="compositionally biased region" description="Polar residues" evidence="2">
    <location>
        <begin position="43"/>
        <end position="53"/>
    </location>
</feature>
<dbReference type="Pfam" id="PF22485">
    <property type="entry name" value="DUF6987"/>
    <property type="match status" value="1"/>
</dbReference>
<name>A0A8H5FQ24_9AGAR</name>
<gene>
    <name evidence="4" type="ORF">D9756_011364</name>
</gene>
<dbReference type="Proteomes" id="UP000559027">
    <property type="component" value="Unassembled WGS sequence"/>
</dbReference>
<dbReference type="InterPro" id="IPR054256">
    <property type="entry name" value="DUF6987"/>
</dbReference>
<feature type="coiled-coil region" evidence="1">
    <location>
        <begin position="103"/>
        <end position="130"/>
    </location>
</feature>
<accession>A0A8H5FQ24</accession>
<dbReference type="EMBL" id="JAACJO010000063">
    <property type="protein sequence ID" value="KAF5344503.1"/>
    <property type="molecule type" value="Genomic_DNA"/>
</dbReference>
<dbReference type="OrthoDB" id="3937590at2759"/>
<dbReference type="AlphaFoldDB" id="A0A8H5FQ24"/>
<evidence type="ECO:0000256" key="2">
    <source>
        <dbReference type="SAM" id="MobiDB-lite"/>
    </source>
</evidence>
<feature type="region of interest" description="Disordered" evidence="2">
    <location>
        <begin position="43"/>
        <end position="77"/>
    </location>
</feature>
<evidence type="ECO:0000259" key="3">
    <source>
        <dbReference type="Pfam" id="PF22485"/>
    </source>
</evidence>
<feature type="region of interest" description="Disordered" evidence="2">
    <location>
        <begin position="148"/>
        <end position="169"/>
    </location>
</feature>
<feature type="domain" description="DUF6987" evidence="3">
    <location>
        <begin position="73"/>
        <end position="270"/>
    </location>
</feature>
<reference evidence="4 5" key="1">
    <citation type="journal article" date="2020" name="ISME J.">
        <title>Uncovering the hidden diversity of litter-decomposition mechanisms in mushroom-forming fungi.</title>
        <authorList>
            <person name="Floudas D."/>
            <person name="Bentzer J."/>
            <person name="Ahren D."/>
            <person name="Johansson T."/>
            <person name="Persson P."/>
            <person name="Tunlid A."/>
        </authorList>
    </citation>
    <scope>NUCLEOTIDE SEQUENCE [LARGE SCALE GENOMIC DNA]</scope>
    <source>
        <strain evidence="4 5">CBS 146.42</strain>
    </source>
</reference>
<protein>
    <recommendedName>
        <fullName evidence="3">DUF6987 domain-containing protein</fullName>
    </recommendedName>
</protein>
<sequence>MGLSWCMSIKRYKTGGRHCWCAQSYSKTHLFYIVSLIMSDPTANSKSTATATQGGTGPKAEENKGGVPKGDPRTQEEIDQDNALADRLSLIIEDANERVIPICQMIRKHIENMEAKKEEDRDEAELVKQVKPLIEQAEKILNETKGAVHGADPDKRLTNKSKRNMQDHVATPSEQRLAEALKVLAENVEGTIQWAKDKLDSFPKAKRDLGPLLDALSQPLTQIVAGVGLLLAGVLNLLGRLLSGLGLDSLLKGIVAAMGLDKIYKGLGLQEWLKMGKK</sequence>
<keyword evidence="1" id="KW-0175">Coiled coil</keyword>
<proteinExistence type="predicted"/>
<comment type="caution">
    <text evidence="4">The sequence shown here is derived from an EMBL/GenBank/DDBJ whole genome shotgun (WGS) entry which is preliminary data.</text>
</comment>
<evidence type="ECO:0000313" key="4">
    <source>
        <dbReference type="EMBL" id="KAF5344503.1"/>
    </source>
</evidence>
<dbReference type="PANTHER" id="PTHR39461">
    <property type="entry name" value="LEA DOMAIN PROTEIN (AFU_ORTHOLOGUE AFUA_8G04920)"/>
    <property type="match status" value="1"/>
</dbReference>
<evidence type="ECO:0000313" key="5">
    <source>
        <dbReference type="Proteomes" id="UP000559027"/>
    </source>
</evidence>
<dbReference type="PANTHER" id="PTHR39461:SF1">
    <property type="entry name" value="LEA DOMAIN PROTEIN (AFU_ORTHOLOGUE AFUA_8G04920)"/>
    <property type="match status" value="1"/>
</dbReference>
<evidence type="ECO:0000256" key="1">
    <source>
        <dbReference type="SAM" id="Coils"/>
    </source>
</evidence>
<feature type="compositionally biased region" description="Basic and acidic residues" evidence="2">
    <location>
        <begin position="59"/>
        <end position="76"/>
    </location>
</feature>